<dbReference type="EMBL" id="JAULSX010000003">
    <property type="protein sequence ID" value="KAK3495109.1"/>
    <property type="molecule type" value="Genomic_DNA"/>
</dbReference>
<dbReference type="GeneID" id="87877334"/>
<dbReference type="RefSeq" id="XP_062694538.1">
    <property type="nucleotide sequence ID" value="XM_062839712.1"/>
</dbReference>
<reference evidence="2 3" key="1">
    <citation type="journal article" date="2023" name="Mol. Phylogenet. Evol.">
        <title>Genome-scale phylogeny and comparative genomics of the fungal order Sordariales.</title>
        <authorList>
            <person name="Hensen N."/>
            <person name="Bonometti L."/>
            <person name="Westerberg I."/>
            <person name="Brannstrom I.O."/>
            <person name="Guillou S."/>
            <person name="Cros-Aarteil S."/>
            <person name="Calhoun S."/>
            <person name="Haridas S."/>
            <person name="Kuo A."/>
            <person name="Mondo S."/>
            <person name="Pangilinan J."/>
            <person name="Riley R."/>
            <person name="LaButti K."/>
            <person name="Andreopoulos B."/>
            <person name="Lipzen A."/>
            <person name="Chen C."/>
            <person name="Yan M."/>
            <person name="Daum C."/>
            <person name="Ng V."/>
            <person name="Clum A."/>
            <person name="Steindorff A."/>
            <person name="Ohm R.A."/>
            <person name="Martin F."/>
            <person name="Silar P."/>
            <person name="Natvig D.O."/>
            <person name="Lalanne C."/>
            <person name="Gautier V."/>
            <person name="Ament-Velasquez S.L."/>
            <person name="Kruys A."/>
            <person name="Hutchinson M.I."/>
            <person name="Powell A.J."/>
            <person name="Barry K."/>
            <person name="Miller A.N."/>
            <person name="Grigoriev I.V."/>
            <person name="Debuchy R."/>
            <person name="Gladieux P."/>
            <person name="Hiltunen Thoren M."/>
            <person name="Johannesson H."/>
        </authorList>
    </citation>
    <scope>NUCLEOTIDE SEQUENCE [LARGE SCALE GENOMIC DNA]</scope>
    <source>
        <strain evidence="2 3">FGSC 10403</strain>
    </source>
</reference>
<proteinExistence type="predicted"/>
<gene>
    <name evidence="2" type="ORF">B0T23DRAFT_419722</name>
</gene>
<dbReference type="Proteomes" id="UP001285908">
    <property type="component" value="Unassembled WGS sequence"/>
</dbReference>
<evidence type="ECO:0000313" key="3">
    <source>
        <dbReference type="Proteomes" id="UP001285908"/>
    </source>
</evidence>
<name>A0AAJ0IAP7_9PEZI</name>
<evidence type="ECO:0000256" key="1">
    <source>
        <dbReference type="SAM" id="MobiDB-lite"/>
    </source>
</evidence>
<dbReference type="AlphaFoldDB" id="A0AAJ0IAP7"/>
<keyword evidence="3" id="KW-1185">Reference proteome</keyword>
<accession>A0AAJ0IAP7</accession>
<protein>
    <submittedName>
        <fullName evidence="2">Uncharacterized protein</fullName>
    </submittedName>
</protein>
<organism evidence="2 3">
    <name type="scientific">Neurospora hispaniola</name>
    <dbReference type="NCBI Taxonomy" id="588809"/>
    <lineage>
        <taxon>Eukaryota</taxon>
        <taxon>Fungi</taxon>
        <taxon>Dikarya</taxon>
        <taxon>Ascomycota</taxon>
        <taxon>Pezizomycotina</taxon>
        <taxon>Sordariomycetes</taxon>
        <taxon>Sordariomycetidae</taxon>
        <taxon>Sordariales</taxon>
        <taxon>Sordariaceae</taxon>
        <taxon>Neurospora</taxon>
    </lineage>
</organism>
<sequence length="203" mass="21969">MHRVYRDSASSWASERSVDEGEPYREPRGEGDSSSSTYSKRRAVIATMAPAHPVSAPTKQLNGKEEEQDSTTPDHSVAGVSFDVLGCLGNAKPRVDACAVMETDPVVAKRSVGDRPRRADGLALPLQIESPTGLVRPITSTLGFTSFQLSLGRFGLSLQTLHVKVQDRELINFETPLAVSKEKGSIIPRIVKEDAVHGCQARS</sequence>
<evidence type="ECO:0000313" key="2">
    <source>
        <dbReference type="EMBL" id="KAK3495109.1"/>
    </source>
</evidence>
<comment type="caution">
    <text evidence="2">The sequence shown here is derived from an EMBL/GenBank/DDBJ whole genome shotgun (WGS) entry which is preliminary data.</text>
</comment>
<feature type="compositionally biased region" description="Basic and acidic residues" evidence="1">
    <location>
        <begin position="16"/>
        <end position="31"/>
    </location>
</feature>
<feature type="region of interest" description="Disordered" evidence="1">
    <location>
        <begin position="1"/>
        <end position="76"/>
    </location>
</feature>